<gene>
    <name evidence="2" type="ORF">JQC75_16895</name>
</gene>
<organism evidence="2 3">
    <name type="scientific">Shewanella litorisediminis</name>
    <dbReference type="NCBI Taxonomy" id="1173586"/>
    <lineage>
        <taxon>Bacteria</taxon>
        <taxon>Pseudomonadati</taxon>
        <taxon>Pseudomonadota</taxon>
        <taxon>Gammaproteobacteria</taxon>
        <taxon>Alteromonadales</taxon>
        <taxon>Shewanellaceae</taxon>
        <taxon>Shewanella</taxon>
    </lineage>
</organism>
<dbReference type="Pfam" id="PF00497">
    <property type="entry name" value="SBP_bac_3"/>
    <property type="match status" value="1"/>
</dbReference>
<sequence length="287" mass="32349">MPSKLILLLMLLLPVLSLPILAGDAVTLTMAYRTTEKLPFIARAPDNHGLFEDMYLEAARRIGVSLQIVRLPKVRVIKGLMDGSVDFYPQFTFSDSRQGYCQFVANGLRVNYYAISRPEVKRLERTEDFDGLVMLHVLGNPDYLGMLGFGEARVTRIDVAEMDLQKAIHMIEKGRADAYLYEAEPLEYALAQSRSTKVQLHRRLHQGNEWASLGFSKNSRWAELEPNPDYDPSIPVGVDNQPQRFVAGSVPARLAAALYEMRQDGTLDTLYQRYLNAATDTLPAQSH</sequence>
<dbReference type="Proteomes" id="UP000596252">
    <property type="component" value="Chromosome"/>
</dbReference>
<dbReference type="EMBL" id="CP069213">
    <property type="protein sequence ID" value="QRH01501.1"/>
    <property type="molecule type" value="Genomic_DNA"/>
</dbReference>
<evidence type="ECO:0000313" key="3">
    <source>
        <dbReference type="Proteomes" id="UP000596252"/>
    </source>
</evidence>
<proteinExistence type="predicted"/>
<evidence type="ECO:0000313" key="2">
    <source>
        <dbReference type="EMBL" id="QRH01501.1"/>
    </source>
</evidence>
<dbReference type="InterPro" id="IPR001638">
    <property type="entry name" value="Solute-binding_3/MltF_N"/>
</dbReference>
<dbReference type="SUPFAM" id="SSF53850">
    <property type="entry name" value="Periplasmic binding protein-like II"/>
    <property type="match status" value="1"/>
</dbReference>
<feature type="domain" description="Solute-binding protein family 3/N-terminal" evidence="1">
    <location>
        <begin position="48"/>
        <end position="276"/>
    </location>
</feature>
<keyword evidence="3" id="KW-1185">Reference proteome</keyword>
<dbReference type="Gene3D" id="3.40.190.10">
    <property type="entry name" value="Periplasmic binding protein-like II"/>
    <property type="match status" value="2"/>
</dbReference>
<accession>A0ABX7G2H2</accession>
<protein>
    <submittedName>
        <fullName evidence="2">Transporter substrate-binding domain-containing protein</fullName>
    </submittedName>
</protein>
<dbReference type="RefSeq" id="WP_203325178.1">
    <property type="nucleotide sequence ID" value="NZ_CP069213.1"/>
</dbReference>
<name>A0ABX7G2H2_9GAMM</name>
<evidence type="ECO:0000259" key="1">
    <source>
        <dbReference type="Pfam" id="PF00497"/>
    </source>
</evidence>
<reference evidence="2 3" key="1">
    <citation type="journal article" date="2012" name="Antonie Van Leeuwenhoek">
        <title>Shewanella litorisediminis sp. nov., a gammaproteobacterium isolated from a tidal flat sediment.</title>
        <authorList>
            <person name="Lee M.H."/>
            <person name="Yoon J.H."/>
        </authorList>
    </citation>
    <scope>NUCLEOTIDE SEQUENCE [LARGE SCALE GENOMIC DNA]</scope>
    <source>
        <strain evidence="2 3">SMK1-12</strain>
    </source>
</reference>